<reference evidence="2 3" key="1">
    <citation type="submission" date="2015-09" db="EMBL/GenBank/DDBJ databases">
        <title>Draft genome sequence of Alicyclobacillus ferrooxydans DSM 22381.</title>
        <authorList>
            <person name="Hemp J."/>
        </authorList>
    </citation>
    <scope>NUCLEOTIDE SEQUENCE [LARGE SCALE GENOMIC DNA]</scope>
    <source>
        <strain evidence="2 3">TC-34</strain>
    </source>
</reference>
<proteinExistence type="predicted"/>
<sequence length="67" mass="7391">MSDVFTVPMETITEDLKLGDLTEWDSLGHLNLFMEIESTFGVSFSADQMVETTSVQAILHLLATVNA</sequence>
<comment type="caution">
    <text evidence="2">The sequence shown here is derived from an EMBL/GenBank/DDBJ whole genome shotgun (WGS) entry which is preliminary data.</text>
</comment>
<dbReference type="Proteomes" id="UP000050482">
    <property type="component" value="Unassembled WGS sequence"/>
</dbReference>
<protein>
    <recommendedName>
        <fullName evidence="1">Carrier domain-containing protein</fullName>
    </recommendedName>
</protein>
<dbReference type="SUPFAM" id="SSF47336">
    <property type="entry name" value="ACP-like"/>
    <property type="match status" value="1"/>
</dbReference>
<feature type="domain" description="Carrier" evidence="1">
    <location>
        <begin position="3"/>
        <end position="62"/>
    </location>
</feature>
<accession>A0A0P9EI91</accession>
<dbReference type="EMBL" id="LJCO01000077">
    <property type="protein sequence ID" value="KPV42464.1"/>
    <property type="molecule type" value="Genomic_DNA"/>
</dbReference>
<gene>
    <name evidence="2" type="ORF">AN477_17410</name>
</gene>
<evidence type="ECO:0000313" key="2">
    <source>
        <dbReference type="EMBL" id="KPV42464.1"/>
    </source>
</evidence>
<dbReference type="PATRIC" id="fig|471514.4.peg.4938"/>
<evidence type="ECO:0000313" key="3">
    <source>
        <dbReference type="Proteomes" id="UP000050482"/>
    </source>
</evidence>
<dbReference type="InterPro" id="IPR036736">
    <property type="entry name" value="ACP-like_sf"/>
</dbReference>
<name>A0A0P9EI91_9BACL</name>
<keyword evidence="3" id="KW-1185">Reference proteome</keyword>
<dbReference type="STRING" id="471514.AN477_17410"/>
<dbReference type="Gene3D" id="1.10.1200.10">
    <property type="entry name" value="ACP-like"/>
    <property type="match status" value="1"/>
</dbReference>
<evidence type="ECO:0000259" key="1">
    <source>
        <dbReference type="Pfam" id="PF00550"/>
    </source>
</evidence>
<dbReference type="InterPro" id="IPR009081">
    <property type="entry name" value="PP-bd_ACP"/>
</dbReference>
<organism evidence="2 3">
    <name type="scientific">Alicyclobacillus ferrooxydans</name>
    <dbReference type="NCBI Taxonomy" id="471514"/>
    <lineage>
        <taxon>Bacteria</taxon>
        <taxon>Bacillati</taxon>
        <taxon>Bacillota</taxon>
        <taxon>Bacilli</taxon>
        <taxon>Bacillales</taxon>
        <taxon>Alicyclobacillaceae</taxon>
        <taxon>Alicyclobacillus</taxon>
    </lineage>
</organism>
<dbReference type="AlphaFoldDB" id="A0A0P9EI91"/>
<dbReference type="Pfam" id="PF00550">
    <property type="entry name" value="PP-binding"/>
    <property type="match status" value="1"/>
</dbReference>